<dbReference type="AlphaFoldDB" id="A0A6G0X7L8"/>
<reference evidence="2 3" key="1">
    <citation type="submission" date="2019-07" db="EMBL/GenBank/DDBJ databases">
        <title>Genomics analysis of Aphanomyces spp. identifies a new class of oomycete effector associated with host adaptation.</title>
        <authorList>
            <person name="Gaulin E."/>
        </authorList>
    </citation>
    <scope>NUCLEOTIDE SEQUENCE [LARGE SCALE GENOMIC DNA]</scope>
    <source>
        <strain evidence="2 3">ATCC 201684</strain>
    </source>
</reference>
<dbReference type="EMBL" id="VJMJ01000093">
    <property type="protein sequence ID" value="KAF0735893.1"/>
    <property type="molecule type" value="Genomic_DNA"/>
</dbReference>
<organism evidence="2 3">
    <name type="scientific">Aphanomyces euteiches</name>
    <dbReference type="NCBI Taxonomy" id="100861"/>
    <lineage>
        <taxon>Eukaryota</taxon>
        <taxon>Sar</taxon>
        <taxon>Stramenopiles</taxon>
        <taxon>Oomycota</taxon>
        <taxon>Saprolegniomycetes</taxon>
        <taxon>Saprolegniales</taxon>
        <taxon>Verrucalvaceae</taxon>
        <taxon>Aphanomyces</taxon>
    </lineage>
</organism>
<dbReference type="InterPro" id="IPR051320">
    <property type="entry name" value="Viral_Replic_Matur_Polypro"/>
</dbReference>
<dbReference type="InterPro" id="IPR043128">
    <property type="entry name" value="Rev_trsase/Diguanyl_cyclase"/>
</dbReference>
<gene>
    <name evidence="2" type="ORF">Ae201684_007895</name>
</gene>
<dbReference type="Pfam" id="PF00078">
    <property type="entry name" value="RVT_1"/>
    <property type="match status" value="1"/>
</dbReference>
<dbReference type="Proteomes" id="UP000481153">
    <property type="component" value="Unassembled WGS sequence"/>
</dbReference>
<comment type="caution">
    <text evidence="2">The sequence shown here is derived from an EMBL/GenBank/DDBJ whole genome shotgun (WGS) entry which is preliminary data.</text>
</comment>
<proteinExistence type="predicted"/>
<evidence type="ECO:0000259" key="1">
    <source>
        <dbReference type="Pfam" id="PF00078"/>
    </source>
</evidence>
<protein>
    <recommendedName>
        <fullName evidence="1">Reverse transcriptase domain-containing protein</fullName>
    </recommendedName>
</protein>
<sequence length="360" mass="40667">MESQLALIPEIPPQVPFDMDQLDYGEVGQSEEERQQMREVLDKYKANFIRSGNGLPPPARGTVCDIDVGSAKPIAHRPRRVRPEHLQKLFELLRGLLSYGLITFSNSQWASPIVIVLKKGGSDIRLCIDYRGINDLQELMRSPMPTLDAMLSGFHAVQWLLSLDNASGFWVVRVTKRARLISAFICPLGHFEWTRMGQCLNNAPMIYQRMITNALYGFVDLPPGMNEVDEVGEPRDMFQIGHVRDASSMPAPANRTSFVDDISDGADSWTGVVDLTDRILQRLTYFNISISALKSKFGKTVVDFLGHLISREGIHAKPRGLHQILQMPFPKSLRAMQSFLGSINFYSRFIEVWCLQRAQT</sequence>
<dbReference type="PANTHER" id="PTHR33064">
    <property type="entry name" value="POL PROTEIN"/>
    <property type="match status" value="1"/>
</dbReference>
<dbReference type="Gene3D" id="3.10.10.10">
    <property type="entry name" value="HIV Type 1 Reverse Transcriptase, subunit A, domain 1"/>
    <property type="match status" value="1"/>
</dbReference>
<accession>A0A6G0X7L8</accession>
<dbReference type="PANTHER" id="PTHR33064:SF37">
    <property type="entry name" value="RIBONUCLEASE H"/>
    <property type="match status" value="1"/>
</dbReference>
<dbReference type="VEuPathDB" id="FungiDB:AeMF1_020118"/>
<dbReference type="Gene3D" id="3.30.70.270">
    <property type="match status" value="3"/>
</dbReference>
<feature type="domain" description="Reverse transcriptase" evidence="1">
    <location>
        <begin position="118"/>
        <end position="307"/>
    </location>
</feature>
<evidence type="ECO:0000313" key="3">
    <source>
        <dbReference type="Proteomes" id="UP000481153"/>
    </source>
</evidence>
<name>A0A6G0X7L8_9STRA</name>
<keyword evidence="3" id="KW-1185">Reference proteome</keyword>
<dbReference type="InterPro" id="IPR043502">
    <property type="entry name" value="DNA/RNA_pol_sf"/>
</dbReference>
<dbReference type="CDD" id="cd01647">
    <property type="entry name" value="RT_LTR"/>
    <property type="match status" value="1"/>
</dbReference>
<dbReference type="InterPro" id="IPR000477">
    <property type="entry name" value="RT_dom"/>
</dbReference>
<evidence type="ECO:0000313" key="2">
    <source>
        <dbReference type="EMBL" id="KAF0735893.1"/>
    </source>
</evidence>
<dbReference type="SUPFAM" id="SSF56672">
    <property type="entry name" value="DNA/RNA polymerases"/>
    <property type="match status" value="1"/>
</dbReference>